<proteinExistence type="predicted"/>
<name>A0A6J6KSR8_9ZZZZ</name>
<feature type="transmembrane region" description="Helical" evidence="1">
    <location>
        <begin position="99"/>
        <end position="116"/>
    </location>
</feature>
<keyword evidence="1" id="KW-0472">Membrane</keyword>
<dbReference type="EMBL" id="CAEZWE010000029">
    <property type="protein sequence ID" value="CAB4652572.1"/>
    <property type="molecule type" value="Genomic_DNA"/>
</dbReference>
<feature type="transmembrane region" description="Helical" evidence="1">
    <location>
        <begin position="169"/>
        <end position="189"/>
    </location>
</feature>
<keyword evidence="1" id="KW-1133">Transmembrane helix</keyword>
<feature type="transmembrane region" description="Helical" evidence="1">
    <location>
        <begin position="137"/>
        <end position="163"/>
    </location>
</feature>
<organism evidence="2">
    <name type="scientific">freshwater metagenome</name>
    <dbReference type="NCBI Taxonomy" id="449393"/>
    <lineage>
        <taxon>unclassified sequences</taxon>
        <taxon>metagenomes</taxon>
        <taxon>ecological metagenomes</taxon>
    </lineage>
</organism>
<dbReference type="AlphaFoldDB" id="A0A6J6KSR8"/>
<protein>
    <submittedName>
        <fullName evidence="2">Unannotated protein</fullName>
    </submittedName>
</protein>
<reference evidence="2" key="1">
    <citation type="submission" date="2020-05" db="EMBL/GenBank/DDBJ databases">
        <authorList>
            <person name="Chiriac C."/>
            <person name="Salcher M."/>
            <person name="Ghai R."/>
            <person name="Kavagutti S V."/>
        </authorList>
    </citation>
    <scope>NUCLEOTIDE SEQUENCE</scope>
</reference>
<feature type="transmembrane region" description="Helical" evidence="1">
    <location>
        <begin position="75"/>
        <end position="93"/>
    </location>
</feature>
<feature type="transmembrane region" description="Helical" evidence="1">
    <location>
        <begin position="7"/>
        <end position="26"/>
    </location>
</feature>
<accession>A0A6J6KSR8</accession>
<feature type="transmembrane region" description="Helical" evidence="1">
    <location>
        <begin position="32"/>
        <end position="54"/>
    </location>
</feature>
<gene>
    <name evidence="2" type="ORF">UFOPK2169_00865</name>
</gene>
<sequence length="374" mass="39517">MFTTGSKYFIGLTALSVVATVLYLFLVNPSDLGALALVGLITSAATLSGVSIFTRDSDTETVEQAVDASAGPASASFWPIVVALGAAMVLLGLATEPVVFVLGIAVLVGGGVEWMVQGWSDRASANAAYNSEVRAKVLGGIEYPGLSAVLTIIVAFLFSRIFLAVSKDAATIFFMLVAAVIFALGFVFAARTDLRKKALSVVLPVSIALLAIAGVVSALSGERKQLVDAAREDHFAIEHRECGEEASKYYDKHANNRVPLRKAVIATITVENNEVSAKMIGLDRKVDTITIPRMNSTTVLFRNLDDSERRLVVNLGSAKVGDTDVVEPLGTCTQLTGKGQEQVLTLTIPKPATAEEPFSFTVPGANGEIKLVVP</sequence>
<evidence type="ECO:0000313" key="2">
    <source>
        <dbReference type="EMBL" id="CAB4652572.1"/>
    </source>
</evidence>
<keyword evidence="1" id="KW-0812">Transmembrane</keyword>
<feature type="transmembrane region" description="Helical" evidence="1">
    <location>
        <begin position="201"/>
        <end position="221"/>
    </location>
</feature>
<evidence type="ECO:0000256" key="1">
    <source>
        <dbReference type="SAM" id="Phobius"/>
    </source>
</evidence>